<evidence type="ECO:0000256" key="2">
    <source>
        <dbReference type="ARBA" id="ARBA00013855"/>
    </source>
</evidence>
<dbReference type="Gene3D" id="3.40.1620.10">
    <property type="entry name" value="YefM-like domain"/>
    <property type="match status" value="1"/>
</dbReference>
<keyword evidence="5" id="KW-0812">Transmembrane</keyword>
<feature type="transmembrane region" description="Helical" evidence="5">
    <location>
        <begin position="6"/>
        <end position="26"/>
    </location>
</feature>
<dbReference type="InterPro" id="IPR042175">
    <property type="entry name" value="Cell/Rod_MreC_2"/>
</dbReference>
<comment type="similarity">
    <text evidence="1">Belongs to the MreC family.</text>
</comment>
<evidence type="ECO:0000256" key="1">
    <source>
        <dbReference type="ARBA" id="ARBA00009369"/>
    </source>
</evidence>
<dbReference type="AlphaFoldDB" id="A0A1G1ZM15"/>
<dbReference type="Gene3D" id="2.40.10.350">
    <property type="entry name" value="Rod shape-determining protein MreC, domain 2"/>
    <property type="match status" value="1"/>
</dbReference>
<dbReference type="InterPro" id="IPR042177">
    <property type="entry name" value="Cell/Rod_1"/>
</dbReference>
<name>A0A1G1ZM15_9BACT</name>
<evidence type="ECO:0000256" key="4">
    <source>
        <dbReference type="ARBA" id="ARBA00032089"/>
    </source>
</evidence>
<evidence type="ECO:0000256" key="5">
    <source>
        <dbReference type="SAM" id="Phobius"/>
    </source>
</evidence>
<evidence type="ECO:0000259" key="6">
    <source>
        <dbReference type="Pfam" id="PF04085"/>
    </source>
</evidence>
<dbReference type="InterPro" id="IPR055342">
    <property type="entry name" value="MreC_beta-barrel_core"/>
</dbReference>
<dbReference type="EMBL" id="MHJH01000011">
    <property type="protein sequence ID" value="OGY64877.1"/>
    <property type="molecule type" value="Genomic_DNA"/>
</dbReference>
<evidence type="ECO:0000313" key="8">
    <source>
        <dbReference type="Proteomes" id="UP000177174"/>
    </source>
</evidence>
<keyword evidence="5" id="KW-0472">Membrane</keyword>
<proteinExistence type="inferred from homology"/>
<sequence length="206" mass="22566">MSKYLWILITVGLVGSVFFGNFLTAAKNRLAAVISLAPFEKPQTITQNGRQVVVAKIYSTFPYNYRNLISLNAGLTSGVKSGTPVTVDGNILLGKVIETATDYSVVQTIFDKDFSLSVRVGSRQIEALLVGAQEPRLTLIDKTADIRENDAIYSASADFPYGMKIGSVTGIRDSAASSFKEASLRLDYQFNELKDVALLSDWHEKK</sequence>
<dbReference type="Gene3D" id="2.40.10.340">
    <property type="entry name" value="Rod shape-determining protein MreC, domain 1"/>
    <property type="match status" value="1"/>
</dbReference>
<dbReference type="GO" id="GO:0008360">
    <property type="term" value="P:regulation of cell shape"/>
    <property type="evidence" value="ECO:0007669"/>
    <property type="project" value="UniProtKB-KW"/>
</dbReference>
<gene>
    <name evidence="7" type="ORF">A3E64_00500</name>
</gene>
<comment type="caution">
    <text evidence="7">The sequence shown here is derived from an EMBL/GenBank/DDBJ whole genome shotgun (WGS) entry which is preliminary data.</text>
</comment>
<dbReference type="InterPro" id="IPR007221">
    <property type="entry name" value="MreC"/>
</dbReference>
<keyword evidence="5" id="KW-1133">Transmembrane helix</keyword>
<dbReference type="Pfam" id="PF04085">
    <property type="entry name" value="MreC"/>
    <property type="match status" value="1"/>
</dbReference>
<dbReference type="GO" id="GO:0005886">
    <property type="term" value="C:plasma membrane"/>
    <property type="evidence" value="ECO:0007669"/>
    <property type="project" value="TreeGrafter"/>
</dbReference>
<evidence type="ECO:0000256" key="3">
    <source>
        <dbReference type="ARBA" id="ARBA00022960"/>
    </source>
</evidence>
<dbReference type="PANTHER" id="PTHR34138">
    <property type="entry name" value="CELL SHAPE-DETERMINING PROTEIN MREC"/>
    <property type="match status" value="1"/>
</dbReference>
<accession>A0A1G1ZM15</accession>
<keyword evidence="3" id="KW-0133">Cell shape</keyword>
<dbReference type="PANTHER" id="PTHR34138:SF1">
    <property type="entry name" value="CELL SHAPE-DETERMINING PROTEIN MREC"/>
    <property type="match status" value="1"/>
</dbReference>
<dbReference type="Proteomes" id="UP000177174">
    <property type="component" value="Unassembled WGS sequence"/>
</dbReference>
<dbReference type="STRING" id="1798405.A3E64_00500"/>
<evidence type="ECO:0000313" key="7">
    <source>
        <dbReference type="EMBL" id="OGY64877.1"/>
    </source>
</evidence>
<organism evidence="7 8">
    <name type="scientific">Candidatus Harrisonbacteria bacterium RIFCSPHIGHO2_12_FULL_48_16</name>
    <dbReference type="NCBI Taxonomy" id="1798405"/>
    <lineage>
        <taxon>Bacteria</taxon>
        <taxon>Candidatus Harrisoniibacteriota</taxon>
    </lineage>
</organism>
<protein>
    <recommendedName>
        <fullName evidence="2">Cell shape-determining protein MreC</fullName>
    </recommendedName>
    <alternativeName>
        <fullName evidence="4">Cell shape protein MreC</fullName>
    </alternativeName>
</protein>
<reference evidence="7 8" key="1">
    <citation type="journal article" date="2016" name="Nat. Commun.">
        <title>Thousands of microbial genomes shed light on interconnected biogeochemical processes in an aquifer system.</title>
        <authorList>
            <person name="Anantharaman K."/>
            <person name="Brown C.T."/>
            <person name="Hug L.A."/>
            <person name="Sharon I."/>
            <person name="Castelle C.J."/>
            <person name="Probst A.J."/>
            <person name="Thomas B.C."/>
            <person name="Singh A."/>
            <person name="Wilkins M.J."/>
            <person name="Karaoz U."/>
            <person name="Brodie E.L."/>
            <person name="Williams K.H."/>
            <person name="Hubbard S.S."/>
            <person name="Banfield J.F."/>
        </authorList>
    </citation>
    <scope>NUCLEOTIDE SEQUENCE [LARGE SCALE GENOMIC DNA]</scope>
</reference>
<feature type="domain" description="Rod shape-determining protein MreC beta-barrel core" evidence="6">
    <location>
        <begin position="62"/>
        <end position="199"/>
    </location>
</feature>